<evidence type="ECO:0000256" key="2">
    <source>
        <dbReference type="PROSITE-ProRule" id="PRU00335"/>
    </source>
</evidence>
<dbReference type="PANTHER" id="PTHR43479">
    <property type="entry name" value="ACREF/ENVCD OPERON REPRESSOR-RELATED"/>
    <property type="match status" value="1"/>
</dbReference>
<feature type="domain" description="HTH tetR-type" evidence="3">
    <location>
        <begin position="8"/>
        <end position="68"/>
    </location>
</feature>
<dbReference type="InterPro" id="IPR009057">
    <property type="entry name" value="Homeodomain-like_sf"/>
</dbReference>
<dbReference type="Pfam" id="PF00440">
    <property type="entry name" value="TetR_N"/>
    <property type="match status" value="1"/>
</dbReference>
<evidence type="ECO:0000256" key="1">
    <source>
        <dbReference type="ARBA" id="ARBA00023125"/>
    </source>
</evidence>
<accession>A0A4P5PGW6</accession>
<dbReference type="InterPro" id="IPR023772">
    <property type="entry name" value="DNA-bd_HTH_TetR-type_CS"/>
</dbReference>
<comment type="caution">
    <text evidence="4">The sequence shown here is derived from an EMBL/GenBank/DDBJ whole genome shotgun (WGS) entry which is preliminary data.</text>
</comment>
<proteinExistence type="predicted"/>
<dbReference type="PROSITE" id="PS50977">
    <property type="entry name" value="HTH_TETR_2"/>
    <property type="match status" value="1"/>
</dbReference>
<dbReference type="EMBL" id="BJCC01000034">
    <property type="protein sequence ID" value="GCF95558.1"/>
    <property type="molecule type" value="Genomic_DNA"/>
</dbReference>
<keyword evidence="1 2" id="KW-0238">DNA-binding</keyword>
<dbReference type="Gene3D" id="1.10.357.10">
    <property type="entry name" value="Tetracycline Repressor, domain 2"/>
    <property type="match status" value="1"/>
</dbReference>
<dbReference type="InterPro" id="IPR001647">
    <property type="entry name" value="HTH_TetR"/>
</dbReference>
<dbReference type="AlphaFoldDB" id="A0A4P5PGW6"/>
<dbReference type="InterPro" id="IPR050624">
    <property type="entry name" value="HTH-type_Tx_Regulator"/>
</dbReference>
<reference evidence="5" key="1">
    <citation type="submission" date="2019-02" db="EMBL/GenBank/DDBJ databases">
        <title>Draft genome sequence of Enterococcus sp. Gos25-1.</title>
        <authorList>
            <person name="Tanaka N."/>
            <person name="Shiwa Y."/>
            <person name="Fujita N."/>
        </authorList>
    </citation>
    <scope>NUCLEOTIDE SEQUENCE [LARGE SCALE GENOMIC DNA]</scope>
    <source>
        <strain evidence="5">Gos25-1</strain>
    </source>
</reference>
<keyword evidence="5" id="KW-1185">Reference proteome</keyword>
<dbReference type="Proteomes" id="UP000290567">
    <property type="component" value="Unassembled WGS sequence"/>
</dbReference>
<sequence>MSRKADSQITKKHLLKAAFKNFYEVGFENTSLDKISKDAKLSRGAAYWHFANKSELFSHLIELILEEVYEEKQQIIQDERLSFQEKVVRIIFVSYQDSSNFKFLQRSIQTIEQHPEFTVLLEKIKDSKAKLYYFFLDGLVEQQVPLAEANALASLFYSYFEGMYASGTPQEVVENYTLEIIEKNIFSIFKTIE</sequence>
<dbReference type="RefSeq" id="WP_146623938.1">
    <property type="nucleotide sequence ID" value="NZ_BJCC01000034.1"/>
</dbReference>
<dbReference type="PANTHER" id="PTHR43479:SF11">
    <property type="entry name" value="ACREF_ENVCD OPERON REPRESSOR-RELATED"/>
    <property type="match status" value="1"/>
</dbReference>
<evidence type="ECO:0000313" key="5">
    <source>
        <dbReference type="Proteomes" id="UP000290567"/>
    </source>
</evidence>
<dbReference type="SUPFAM" id="SSF46689">
    <property type="entry name" value="Homeodomain-like"/>
    <property type="match status" value="1"/>
</dbReference>
<organism evidence="4 5">
    <name type="scientific">Enterococcus florum</name>
    <dbReference type="NCBI Taxonomy" id="2480627"/>
    <lineage>
        <taxon>Bacteria</taxon>
        <taxon>Bacillati</taxon>
        <taxon>Bacillota</taxon>
        <taxon>Bacilli</taxon>
        <taxon>Lactobacillales</taxon>
        <taxon>Enterococcaceae</taxon>
        <taxon>Enterococcus</taxon>
    </lineage>
</organism>
<dbReference type="PRINTS" id="PR00455">
    <property type="entry name" value="HTHTETR"/>
</dbReference>
<dbReference type="OrthoDB" id="9814200at2"/>
<gene>
    <name evidence="4" type="ORF">NRIC_34490</name>
</gene>
<name>A0A4P5PGW6_9ENTE</name>
<evidence type="ECO:0000259" key="3">
    <source>
        <dbReference type="PROSITE" id="PS50977"/>
    </source>
</evidence>
<dbReference type="PROSITE" id="PS01081">
    <property type="entry name" value="HTH_TETR_1"/>
    <property type="match status" value="1"/>
</dbReference>
<protein>
    <recommendedName>
        <fullName evidence="3">HTH tetR-type domain-containing protein</fullName>
    </recommendedName>
</protein>
<dbReference type="GO" id="GO:0003677">
    <property type="term" value="F:DNA binding"/>
    <property type="evidence" value="ECO:0007669"/>
    <property type="project" value="UniProtKB-UniRule"/>
</dbReference>
<feature type="DNA-binding region" description="H-T-H motif" evidence="2">
    <location>
        <begin position="31"/>
        <end position="50"/>
    </location>
</feature>
<evidence type="ECO:0000313" key="4">
    <source>
        <dbReference type="EMBL" id="GCF95558.1"/>
    </source>
</evidence>